<comment type="caution">
    <text evidence="1">The sequence shown here is derived from an EMBL/GenBank/DDBJ whole genome shotgun (WGS) entry which is preliminary data.</text>
</comment>
<reference evidence="1 2" key="1">
    <citation type="submission" date="2011-02" db="EMBL/GenBank/DDBJ databases">
        <authorList>
            <person name="Nelson K.E."/>
            <person name="Sutton G."/>
            <person name="Torralba M."/>
            <person name="Durkin S."/>
            <person name="Harkins D."/>
            <person name="Montgomery R."/>
            <person name="Ziemer C."/>
            <person name="Klaassens E."/>
            <person name="Ocuiv P."/>
            <person name="Morrison M."/>
        </authorList>
    </citation>
    <scope>NUCLEOTIDE SEQUENCE [LARGE SCALE GENOMIC DNA]</scope>
    <source>
        <strain evidence="1 2">8</strain>
    </source>
</reference>
<name>E9SEM0_RUMAL</name>
<dbReference type="eggNOG" id="ENOG50324CN">
    <property type="taxonomic scope" value="Bacteria"/>
</dbReference>
<keyword evidence="2" id="KW-1185">Reference proteome</keyword>
<dbReference type="AlphaFoldDB" id="E9SEM0"/>
<accession>E9SEM0</accession>
<organism evidence="1 2">
    <name type="scientific">Ruminococcus albus 8</name>
    <dbReference type="NCBI Taxonomy" id="246199"/>
    <lineage>
        <taxon>Bacteria</taxon>
        <taxon>Bacillati</taxon>
        <taxon>Bacillota</taxon>
        <taxon>Clostridia</taxon>
        <taxon>Eubacteriales</taxon>
        <taxon>Oscillospiraceae</taxon>
        <taxon>Ruminococcus</taxon>
    </lineage>
</organism>
<gene>
    <name evidence="1" type="ORF">CUS_5779</name>
</gene>
<sequence>MNKEDIKKLSKKVSIKLDSKPEKAIMAASVSTALAILTIPSKKKKGKPNFFQRIGRYYSSIDKLLVMTVAKDIEAEEKRKAKMKEFSEKKLRDLEIEDSIPIDLSECAEKSESGGND</sequence>
<evidence type="ECO:0000313" key="1">
    <source>
        <dbReference type="EMBL" id="EGC02247.1"/>
    </source>
</evidence>
<protein>
    <submittedName>
        <fullName evidence="1">Conserved domain protein</fullName>
    </submittedName>
</protein>
<dbReference type="Proteomes" id="UP000004259">
    <property type="component" value="Unassembled WGS sequence"/>
</dbReference>
<dbReference type="STRING" id="246199.CUS_5779"/>
<evidence type="ECO:0000313" key="2">
    <source>
        <dbReference type="Proteomes" id="UP000004259"/>
    </source>
</evidence>
<dbReference type="EMBL" id="ADKM02000100">
    <property type="protein sequence ID" value="EGC02247.1"/>
    <property type="molecule type" value="Genomic_DNA"/>
</dbReference>
<dbReference type="OrthoDB" id="1822706at2"/>
<proteinExistence type="predicted"/>